<name>A0A8K1CTR6_PYTOL</name>
<feature type="region of interest" description="Disordered" evidence="1">
    <location>
        <begin position="178"/>
        <end position="273"/>
    </location>
</feature>
<organism evidence="3 4">
    <name type="scientific">Pythium oligandrum</name>
    <name type="common">Mycoparasitic fungus</name>
    <dbReference type="NCBI Taxonomy" id="41045"/>
    <lineage>
        <taxon>Eukaryota</taxon>
        <taxon>Sar</taxon>
        <taxon>Stramenopiles</taxon>
        <taxon>Oomycota</taxon>
        <taxon>Peronosporomycetes</taxon>
        <taxon>Pythiales</taxon>
        <taxon>Pythiaceae</taxon>
        <taxon>Pythium</taxon>
    </lineage>
</organism>
<evidence type="ECO:0000256" key="1">
    <source>
        <dbReference type="SAM" id="MobiDB-lite"/>
    </source>
</evidence>
<proteinExistence type="predicted"/>
<evidence type="ECO:0000313" key="3">
    <source>
        <dbReference type="EMBL" id="TMW68637.1"/>
    </source>
</evidence>
<feature type="signal peptide" evidence="2">
    <location>
        <begin position="1"/>
        <end position="25"/>
    </location>
</feature>
<accession>A0A8K1CTR6</accession>
<feature type="compositionally biased region" description="Low complexity" evidence="1">
    <location>
        <begin position="185"/>
        <end position="265"/>
    </location>
</feature>
<dbReference type="Proteomes" id="UP000794436">
    <property type="component" value="Unassembled WGS sequence"/>
</dbReference>
<protein>
    <submittedName>
        <fullName evidence="3">Uncharacterized protein</fullName>
    </submittedName>
</protein>
<reference evidence="3" key="1">
    <citation type="submission" date="2019-03" db="EMBL/GenBank/DDBJ databases">
        <title>Long read genome sequence of the mycoparasitic Pythium oligandrum ATCC 38472 isolated from sugarbeet rhizosphere.</title>
        <authorList>
            <person name="Gaulin E."/>
        </authorList>
    </citation>
    <scope>NUCLEOTIDE SEQUENCE</scope>
    <source>
        <strain evidence="3">ATCC 38472_TT</strain>
    </source>
</reference>
<evidence type="ECO:0000313" key="4">
    <source>
        <dbReference type="Proteomes" id="UP000794436"/>
    </source>
</evidence>
<comment type="caution">
    <text evidence="3">The sequence shown here is derived from an EMBL/GenBank/DDBJ whole genome shotgun (WGS) entry which is preliminary data.</text>
</comment>
<gene>
    <name evidence="3" type="ORF">Poli38472_006105</name>
</gene>
<dbReference type="AlphaFoldDB" id="A0A8K1CTR6"/>
<dbReference type="EMBL" id="SPLM01000002">
    <property type="protein sequence ID" value="TMW68637.1"/>
    <property type="molecule type" value="Genomic_DNA"/>
</dbReference>
<sequence length="273" mass="29253">MVISTKTLFVSVALVAAASIQEIDAHTYVKNPLSEFKKGTQYPSEWVKEFGPPWEGTFKTGAQYVTEAEKRGFKDLRSFLDDKGPDCGNTLQDATPKAIPSNGMVEFASTMEHPGPCEIWFDNTRAFYNEDCEKAYGTVTSIKVDFSACKGNCLMRFYWLGLQDSGKRWQSYKNCIPLKGGSGSGSTTPTPTNATPKPGNTPKATTATPSTTPNATSKPTSTPKATTATPSTTPKATMATPKPSSTTAKPTTAPSAAPSPSPSKAKCLRRARN</sequence>
<keyword evidence="4" id="KW-1185">Reference proteome</keyword>
<keyword evidence="2" id="KW-0732">Signal</keyword>
<dbReference type="OrthoDB" id="156889at2759"/>
<evidence type="ECO:0000256" key="2">
    <source>
        <dbReference type="SAM" id="SignalP"/>
    </source>
</evidence>
<feature type="chain" id="PRO_5035480033" evidence="2">
    <location>
        <begin position="26"/>
        <end position="273"/>
    </location>
</feature>